<name>A0AA86RU12_9EUKA</name>
<evidence type="ECO:0000313" key="3">
    <source>
        <dbReference type="Proteomes" id="UP001642409"/>
    </source>
</evidence>
<comment type="caution">
    <text evidence="1">The sequence shown here is derived from an EMBL/GenBank/DDBJ whole genome shotgun (WGS) entry which is preliminary data.</text>
</comment>
<dbReference type="AlphaFoldDB" id="A0AA86RU12"/>
<accession>A0AA86RU12</accession>
<dbReference type="EMBL" id="CAXDID020000126">
    <property type="protein sequence ID" value="CAL6033890.1"/>
    <property type="molecule type" value="Genomic_DNA"/>
</dbReference>
<reference evidence="1" key="1">
    <citation type="submission" date="2023-06" db="EMBL/GenBank/DDBJ databases">
        <authorList>
            <person name="Kurt Z."/>
        </authorList>
    </citation>
    <scope>NUCLEOTIDE SEQUENCE</scope>
</reference>
<dbReference type="Proteomes" id="UP001642409">
    <property type="component" value="Unassembled WGS sequence"/>
</dbReference>
<keyword evidence="3" id="KW-1185">Reference proteome</keyword>
<organism evidence="1">
    <name type="scientific">Hexamita inflata</name>
    <dbReference type="NCBI Taxonomy" id="28002"/>
    <lineage>
        <taxon>Eukaryota</taxon>
        <taxon>Metamonada</taxon>
        <taxon>Diplomonadida</taxon>
        <taxon>Hexamitidae</taxon>
        <taxon>Hexamitinae</taxon>
        <taxon>Hexamita</taxon>
    </lineage>
</organism>
<sequence>MGRVRAELQGESELRHRLFDIITLRHYRTNSYIDCSFSVQFRNLTEKQLWGVALKRTVGKIVPANSCVKILDSHYKAKFRKRQTFSLPLEAEALPALSFKYANKFL</sequence>
<protein>
    <submittedName>
        <fullName evidence="2">Hypothetical_protein</fullName>
    </submittedName>
</protein>
<evidence type="ECO:0000313" key="2">
    <source>
        <dbReference type="EMBL" id="CAL6033890.1"/>
    </source>
</evidence>
<evidence type="ECO:0000313" key="1">
    <source>
        <dbReference type="EMBL" id="CAI9977899.1"/>
    </source>
</evidence>
<proteinExistence type="predicted"/>
<reference evidence="2 3" key="2">
    <citation type="submission" date="2024-07" db="EMBL/GenBank/DDBJ databases">
        <authorList>
            <person name="Akdeniz Z."/>
        </authorList>
    </citation>
    <scope>NUCLEOTIDE SEQUENCE [LARGE SCALE GENOMIC DNA]</scope>
</reference>
<gene>
    <name evidence="2" type="ORF">HINF_LOCUS35189</name>
    <name evidence="1" type="ORF">HINF_LOCUS65544</name>
</gene>
<dbReference type="EMBL" id="CATOUU010001180">
    <property type="protein sequence ID" value="CAI9977899.1"/>
    <property type="molecule type" value="Genomic_DNA"/>
</dbReference>